<gene>
    <name evidence="1" type="ORF">KME32_34270</name>
</gene>
<accession>A0A951Q597</accession>
<proteinExistence type="predicted"/>
<reference evidence="1" key="1">
    <citation type="submission" date="2021-05" db="EMBL/GenBank/DDBJ databases">
        <authorList>
            <person name="Pietrasiak N."/>
            <person name="Ward R."/>
            <person name="Stajich J.E."/>
            <person name="Kurbessoian T."/>
        </authorList>
    </citation>
    <scope>NUCLEOTIDE SEQUENCE</scope>
    <source>
        <strain evidence="1">JT2-VF2</strain>
    </source>
</reference>
<dbReference type="AlphaFoldDB" id="A0A951Q597"/>
<reference evidence="1" key="2">
    <citation type="journal article" date="2022" name="Microbiol. Resour. Announc.">
        <title>Metagenome Sequencing to Explore Phylogenomics of Terrestrial Cyanobacteria.</title>
        <authorList>
            <person name="Ward R.D."/>
            <person name="Stajich J.E."/>
            <person name="Johansen J.R."/>
            <person name="Huntemann M."/>
            <person name="Clum A."/>
            <person name="Foster B."/>
            <person name="Foster B."/>
            <person name="Roux S."/>
            <person name="Palaniappan K."/>
            <person name="Varghese N."/>
            <person name="Mukherjee S."/>
            <person name="Reddy T.B.K."/>
            <person name="Daum C."/>
            <person name="Copeland A."/>
            <person name="Chen I.A."/>
            <person name="Ivanova N.N."/>
            <person name="Kyrpides N.C."/>
            <person name="Shapiro N."/>
            <person name="Eloe-Fadrosh E.A."/>
            <person name="Pietrasiak N."/>
        </authorList>
    </citation>
    <scope>NUCLEOTIDE SEQUENCE</scope>
    <source>
        <strain evidence="1">JT2-VF2</strain>
    </source>
</reference>
<name>A0A951Q597_9NOST</name>
<protein>
    <submittedName>
        <fullName evidence="1">Uncharacterized protein</fullName>
    </submittedName>
</protein>
<dbReference type="EMBL" id="JAHHHN010000058">
    <property type="protein sequence ID" value="MBW4566054.1"/>
    <property type="molecule type" value="Genomic_DNA"/>
</dbReference>
<sequence length="124" mass="13912">MKNSKNRKSVVVERVGTDSAVLPQHKAAVAQRNFRNILSSPLLISEELLSICPRGDGTKFSYLLRQAGGNKKINVFKAIAVVRVTNDYSFLPQSLQIKELIFVPFGPRVMEIQRLSKELQGESR</sequence>
<dbReference type="Proteomes" id="UP000715781">
    <property type="component" value="Unassembled WGS sequence"/>
</dbReference>
<comment type="caution">
    <text evidence="1">The sequence shown here is derived from an EMBL/GenBank/DDBJ whole genome shotgun (WGS) entry which is preliminary data.</text>
</comment>
<organism evidence="1 2">
    <name type="scientific">Mojavia pulchra JT2-VF2</name>
    <dbReference type="NCBI Taxonomy" id="287848"/>
    <lineage>
        <taxon>Bacteria</taxon>
        <taxon>Bacillati</taxon>
        <taxon>Cyanobacteriota</taxon>
        <taxon>Cyanophyceae</taxon>
        <taxon>Nostocales</taxon>
        <taxon>Nostocaceae</taxon>
    </lineage>
</organism>
<evidence type="ECO:0000313" key="2">
    <source>
        <dbReference type="Proteomes" id="UP000715781"/>
    </source>
</evidence>
<evidence type="ECO:0000313" key="1">
    <source>
        <dbReference type="EMBL" id="MBW4566054.1"/>
    </source>
</evidence>